<protein>
    <submittedName>
        <fullName evidence="1">Uncharacterized protein</fullName>
    </submittedName>
</protein>
<dbReference type="Proteomes" id="UP000252733">
    <property type="component" value="Unassembled WGS sequence"/>
</dbReference>
<evidence type="ECO:0000313" key="1">
    <source>
        <dbReference type="EMBL" id="RCW36607.1"/>
    </source>
</evidence>
<dbReference type="EMBL" id="QPIZ01000008">
    <property type="protein sequence ID" value="RCW36607.1"/>
    <property type="molecule type" value="Genomic_DNA"/>
</dbReference>
<reference evidence="1 2" key="1">
    <citation type="submission" date="2018-07" db="EMBL/GenBank/DDBJ databases">
        <title>Freshwater and sediment microbial communities from various areas in North America, analyzing microbe dynamics in response to fracking.</title>
        <authorList>
            <person name="Lamendella R."/>
        </authorList>
    </citation>
    <scope>NUCLEOTIDE SEQUENCE [LARGE SCALE GENOMIC DNA]</scope>
    <source>
        <strain evidence="1 2">160A</strain>
    </source>
</reference>
<evidence type="ECO:0000313" key="2">
    <source>
        <dbReference type="Proteomes" id="UP000252733"/>
    </source>
</evidence>
<dbReference type="AlphaFoldDB" id="A0A2T0XA94"/>
<comment type="caution">
    <text evidence="1">The sequence shown here is derived from an EMBL/GenBank/DDBJ whole genome shotgun (WGS) entry which is preliminary data.</text>
</comment>
<accession>A0A2T0XA94</accession>
<keyword evidence="2" id="KW-1185">Reference proteome</keyword>
<gene>
    <name evidence="1" type="ORF">DFO77_10849</name>
</gene>
<proteinExistence type="predicted"/>
<sequence>MFRAIIYALCLFSLLTLSLLRPLARRDASTRRPLAVAILDLKPCLFLLLRFDG</sequence>
<name>A0A2T0XA94_9BACT</name>
<organism evidence="1 2">
    <name type="scientific">Marinilabilia salmonicolor</name>
    <dbReference type="NCBI Taxonomy" id="989"/>
    <lineage>
        <taxon>Bacteria</taxon>
        <taxon>Pseudomonadati</taxon>
        <taxon>Bacteroidota</taxon>
        <taxon>Bacteroidia</taxon>
        <taxon>Marinilabiliales</taxon>
        <taxon>Marinilabiliaceae</taxon>
        <taxon>Marinilabilia</taxon>
    </lineage>
</organism>